<sequence length="124" mass="14433">GYAMIFIAYINYSYSVKEMSQCSCVVEKLVFQWTLLTLSNSVEWSARRFWSASLFEDPWVVKEWDTNNGLSPTLIAYQVHSSREKGSLTSGSVTNHCYRHEPWMLTCWISHRLGRVNLNKVCKK</sequence>
<protein>
    <submittedName>
        <fullName evidence="1">Uncharacterized protein</fullName>
    </submittedName>
</protein>
<organism evidence="1">
    <name type="scientific">Arion vulgaris</name>
    <dbReference type="NCBI Taxonomy" id="1028688"/>
    <lineage>
        <taxon>Eukaryota</taxon>
        <taxon>Metazoa</taxon>
        <taxon>Spiralia</taxon>
        <taxon>Lophotrochozoa</taxon>
        <taxon>Mollusca</taxon>
        <taxon>Gastropoda</taxon>
        <taxon>Heterobranchia</taxon>
        <taxon>Euthyneura</taxon>
        <taxon>Panpulmonata</taxon>
        <taxon>Eupulmonata</taxon>
        <taxon>Stylommatophora</taxon>
        <taxon>Helicina</taxon>
        <taxon>Arionoidea</taxon>
        <taxon>Arionidae</taxon>
        <taxon>Arion</taxon>
    </lineage>
</organism>
<proteinExistence type="predicted"/>
<name>A0A0B6ZZY2_9EUPU</name>
<dbReference type="AlphaFoldDB" id="A0A0B6ZZY2"/>
<feature type="non-terminal residue" evidence="1">
    <location>
        <position position="1"/>
    </location>
</feature>
<gene>
    <name evidence="1" type="primary">ORF86557</name>
</gene>
<dbReference type="EMBL" id="HACG01026521">
    <property type="protein sequence ID" value="CEK73386.1"/>
    <property type="molecule type" value="Transcribed_RNA"/>
</dbReference>
<evidence type="ECO:0000313" key="1">
    <source>
        <dbReference type="EMBL" id="CEK73386.1"/>
    </source>
</evidence>
<accession>A0A0B6ZZY2</accession>
<reference evidence="1" key="1">
    <citation type="submission" date="2014-12" db="EMBL/GenBank/DDBJ databases">
        <title>Insight into the proteome of Arion vulgaris.</title>
        <authorList>
            <person name="Aradska J."/>
            <person name="Bulat T."/>
            <person name="Smidak R."/>
            <person name="Sarate P."/>
            <person name="Gangsoo J."/>
            <person name="Sialana F."/>
            <person name="Bilban M."/>
            <person name="Lubec G."/>
        </authorList>
    </citation>
    <scope>NUCLEOTIDE SEQUENCE</scope>
    <source>
        <tissue evidence="1">Skin</tissue>
    </source>
</reference>